<dbReference type="EMBL" id="GEGO01005805">
    <property type="protein sequence ID" value="JAR89599.1"/>
    <property type="molecule type" value="Transcribed_RNA"/>
</dbReference>
<feature type="region of interest" description="Disordered" evidence="1">
    <location>
        <begin position="56"/>
        <end position="88"/>
    </location>
</feature>
<reference evidence="2" key="1">
    <citation type="journal article" date="2018" name="PLoS Negl. Trop. Dis.">
        <title>Sialome diversity of ticks revealed by RNAseq of single tick salivary glands.</title>
        <authorList>
            <person name="Perner J."/>
            <person name="Kropackova S."/>
            <person name="Kopacek P."/>
            <person name="Ribeiro J.M."/>
        </authorList>
    </citation>
    <scope>NUCLEOTIDE SEQUENCE</scope>
    <source>
        <strain evidence="2">Siblings of single egg batch collected in Ceske Budejovice</strain>
        <tissue evidence="2">Salivary glands</tissue>
    </source>
</reference>
<accession>A0A147BFM3</accession>
<dbReference type="AlphaFoldDB" id="A0A147BFM3"/>
<organism evidence="2">
    <name type="scientific">Ixodes ricinus</name>
    <name type="common">Common tick</name>
    <name type="synonym">Acarus ricinus</name>
    <dbReference type="NCBI Taxonomy" id="34613"/>
    <lineage>
        <taxon>Eukaryota</taxon>
        <taxon>Metazoa</taxon>
        <taxon>Ecdysozoa</taxon>
        <taxon>Arthropoda</taxon>
        <taxon>Chelicerata</taxon>
        <taxon>Arachnida</taxon>
        <taxon>Acari</taxon>
        <taxon>Parasitiformes</taxon>
        <taxon>Ixodida</taxon>
        <taxon>Ixodoidea</taxon>
        <taxon>Ixodidae</taxon>
        <taxon>Ixodinae</taxon>
        <taxon>Ixodes</taxon>
    </lineage>
</organism>
<protein>
    <submittedName>
        <fullName evidence="2">Putative secreted protein</fullName>
    </submittedName>
</protein>
<sequence length="88" mass="9522">MTRRSANSSRTSARRCLRACSLIVHPWLTCTDPTCSTLSETLATVMKSASLSTCARMGPSSQSFSVPSSARKVRHTGAEPPNKRHLAM</sequence>
<evidence type="ECO:0000256" key="1">
    <source>
        <dbReference type="SAM" id="MobiDB-lite"/>
    </source>
</evidence>
<feature type="compositionally biased region" description="Low complexity" evidence="1">
    <location>
        <begin position="60"/>
        <end position="69"/>
    </location>
</feature>
<proteinExistence type="predicted"/>
<evidence type="ECO:0000313" key="2">
    <source>
        <dbReference type="EMBL" id="JAR89599.1"/>
    </source>
</evidence>
<name>A0A147BFM3_IXORI</name>